<dbReference type="PROSITE" id="PS50021">
    <property type="entry name" value="CH"/>
    <property type="match status" value="1"/>
</dbReference>
<dbReference type="Pfam" id="PF00412">
    <property type="entry name" value="LIM"/>
    <property type="match status" value="1"/>
</dbReference>
<dbReference type="SMART" id="SM00033">
    <property type="entry name" value="CH"/>
    <property type="match status" value="1"/>
</dbReference>
<evidence type="ECO:0000256" key="20">
    <source>
        <dbReference type="ARBA" id="ARBA00023136"/>
    </source>
</evidence>
<feature type="compositionally biased region" description="Polar residues" evidence="26">
    <location>
        <begin position="1133"/>
        <end position="1147"/>
    </location>
</feature>
<feature type="compositionally biased region" description="Acidic residues" evidence="26">
    <location>
        <begin position="1365"/>
        <end position="1375"/>
    </location>
</feature>
<dbReference type="InterPro" id="IPR050540">
    <property type="entry name" value="F-actin_Monoox_Mical"/>
</dbReference>
<dbReference type="GO" id="GO:0046872">
    <property type="term" value="F:metal ion binding"/>
    <property type="evidence" value="ECO:0007669"/>
    <property type="project" value="UniProtKB-KW"/>
</dbReference>
<dbReference type="Pfam" id="PF12130">
    <property type="entry name" value="bMERB_dom"/>
    <property type="match status" value="1"/>
</dbReference>
<dbReference type="PROSITE" id="PS51848">
    <property type="entry name" value="BMERB"/>
    <property type="match status" value="1"/>
</dbReference>
<feature type="transmembrane region" description="Helical" evidence="27">
    <location>
        <begin position="458"/>
        <end position="478"/>
    </location>
</feature>
<feature type="transmembrane region" description="Helical" evidence="27">
    <location>
        <begin position="145"/>
        <end position="164"/>
    </location>
</feature>
<dbReference type="SUPFAM" id="SSF47576">
    <property type="entry name" value="Calponin-homology domain, CH-domain"/>
    <property type="match status" value="1"/>
</dbReference>
<keyword evidence="11 25" id="KW-0479">Metal-binding</keyword>
<dbReference type="InterPro" id="IPR002938">
    <property type="entry name" value="FAD-bd"/>
</dbReference>
<evidence type="ECO:0000256" key="8">
    <source>
        <dbReference type="ARBA" id="ARBA00022490"/>
    </source>
</evidence>
<comment type="subcellular location">
    <subcellularLocation>
        <location evidence="4">Cytoplasm</location>
        <location evidence="4">Cytoskeleton</location>
    </subcellularLocation>
    <subcellularLocation>
        <location evidence="3">Membrane</location>
        <topology evidence="3">Multi-pass membrane protein</topology>
    </subcellularLocation>
    <subcellularLocation>
        <location evidence="2">Nucleus</location>
    </subcellularLocation>
</comment>
<evidence type="ECO:0000256" key="13">
    <source>
        <dbReference type="ARBA" id="ARBA00022833"/>
    </source>
</evidence>
<feature type="compositionally biased region" description="Low complexity" evidence="26">
    <location>
        <begin position="1319"/>
        <end position="1338"/>
    </location>
</feature>
<evidence type="ECO:0000256" key="24">
    <source>
        <dbReference type="ARBA" id="ARBA00049522"/>
    </source>
</evidence>
<evidence type="ECO:0000256" key="7">
    <source>
        <dbReference type="ARBA" id="ARBA00022483"/>
    </source>
</evidence>
<keyword evidence="33" id="KW-1185">Reference proteome</keyword>
<comment type="similarity">
    <text evidence="5">Belongs to the Mical family.</text>
</comment>
<dbReference type="InterPro" id="IPR057494">
    <property type="entry name" value="Rossman_Mical"/>
</dbReference>
<comment type="caution">
    <text evidence="32">The sequence shown here is derived from an EMBL/GenBank/DDBJ whole genome shotgun (WGS) entry which is preliminary data.</text>
</comment>
<evidence type="ECO:0000256" key="1">
    <source>
        <dbReference type="ARBA" id="ARBA00001974"/>
    </source>
</evidence>
<evidence type="ECO:0000256" key="9">
    <source>
        <dbReference type="ARBA" id="ARBA00022630"/>
    </source>
</evidence>
<evidence type="ECO:0000313" key="32">
    <source>
        <dbReference type="EMBL" id="KAF5897190.1"/>
    </source>
</evidence>
<dbReference type="EC" id="1.14.13.225" evidence="6"/>
<dbReference type="Pfam" id="PF01494">
    <property type="entry name" value="FAD_binding_3"/>
    <property type="match status" value="1"/>
</dbReference>
<evidence type="ECO:0000256" key="19">
    <source>
        <dbReference type="ARBA" id="ARBA00023054"/>
    </source>
</evidence>
<dbReference type="Pfam" id="PF00083">
    <property type="entry name" value="Sugar_tr"/>
    <property type="match status" value="1"/>
</dbReference>
<evidence type="ECO:0000256" key="4">
    <source>
        <dbReference type="ARBA" id="ARBA00004245"/>
    </source>
</evidence>
<evidence type="ECO:0000256" key="5">
    <source>
        <dbReference type="ARBA" id="ARBA00008223"/>
    </source>
</evidence>
<dbReference type="InterPro" id="IPR036872">
    <property type="entry name" value="CH_dom_sf"/>
</dbReference>
<feature type="domain" description="LIM zinc-binding" evidence="29">
    <location>
        <begin position="1227"/>
        <end position="1289"/>
    </location>
</feature>
<dbReference type="InterPro" id="IPR036188">
    <property type="entry name" value="FAD/NAD-bd_sf"/>
</dbReference>
<keyword evidence="9" id="KW-0285">Flavoprotein</keyword>
<dbReference type="CDD" id="cd09439">
    <property type="entry name" value="LIM_Mical"/>
    <property type="match status" value="1"/>
</dbReference>
<evidence type="ECO:0000256" key="2">
    <source>
        <dbReference type="ARBA" id="ARBA00004123"/>
    </source>
</evidence>
<feature type="non-terminal residue" evidence="32">
    <location>
        <position position="1"/>
    </location>
</feature>
<keyword evidence="10 27" id="KW-0812">Transmembrane</keyword>
<name>A0A8J4TKP6_CLAMG</name>
<gene>
    <name evidence="32" type="ORF">DAT39_013090</name>
</gene>
<dbReference type="InterPro" id="IPR020846">
    <property type="entry name" value="MFS_dom"/>
</dbReference>
<evidence type="ECO:0000256" key="15">
    <source>
        <dbReference type="ARBA" id="ARBA00022989"/>
    </source>
</evidence>
<keyword evidence="19" id="KW-0175">Coiled coil</keyword>
<feature type="region of interest" description="Disordered" evidence="26">
    <location>
        <begin position="1"/>
        <end position="45"/>
    </location>
</feature>
<organism evidence="32 33">
    <name type="scientific">Clarias magur</name>
    <name type="common">Asian catfish</name>
    <name type="synonym">Macropteronotus magur</name>
    <dbReference type="NCBI Taxonomy" id="1594786"/>
    <lineage>
        <taxon>Eukaryota</taxon>
        <taxon>Metazoa</taxon>
        <taxon>Chordata</taxon>
        <taxon>Craniata</taxon>
        <taxon>Vertebrata</taxon>
        <taxon>Euteleostomi</taxon>
        <taxon>Actinopterygii</taxon>
        <taxon>Neopterygii</taxon>
        <taxon>Teleostei</taxon>
        <taxon>Ostariophysi</taxon>
        <taxon>Siluriformes</taxon>
        <taxon>Clariidae</taxon>
        <taxon>Clarias</taxon>
    </lineage>
</organism>
<dbReference type="PANTHER" id="PTHR23167:SF51">
    <property type="entry name" value="[F-ACTIN]-MONOOXYGENASE MICAL3"/>
    <property type="match status" value="1"/>
</dbReference>
<feature type="domain" description="Major facilitator superfamily (MFS) profile" evidence="30">
    <location>
        <begin position="81"/>
        <end position="512"/>
    </location>
</feature>
<feature type="region of interest" description="Disordered" evidence="26">
    <location>
        <begin position="1866"/>
        <end position="1889"/>
    </location>
</feature>
<dbReference type="InterPro" id="IPR001715">
    <property type="entry name" value="CH_dom"/>
</dbReference>
<dbReference type="Pfam" id="PF00307">
    <property type="entry name" value="CH"/>
    <property type="match status" value="1"/>
</dbReference>
<evidence type="ECO:0000256" key="25">
    <source>
        <dbReference type="PROSITE-ProRule" id="PRU00125"/>
    </source>
</evidence>
<dbReference type="Gene3D" id="2.10.110.10">
    <property type="entry name" value="Cysteine Rich Protein"/>
    <property type="match status" value="1"/>
</dbReference>
<evidence type="ECO:0000256" key="6">
    <source>
        <dbReference type="ARBA" id="ARBA00012709"/>
    </source>
</evidence>
<dbReference type="Gene3D" id="3.50.50.60">
    <property type="entry name" value="FAD/NAD(P)-binding domain"/>
    <property type="match status" value="1"/>
</dbReference>
<feature type="region of interest" description="Disordered" evidence="26">
    <location>
        <begin position="1506"/>
        <end position="1528"/>
    </location>
</feature>
<dbReference type="GO" id="GO:0003779">
    <property type="term" value="F:actin binding"/>
    <property type="evidence" value="ECO:0007669"/>
    <property type="project" value="UniProtKB-KW"/>
</dbReference>
<keyword evidence="14" id="KW-0521">NADP</keyword>
<dbReference type="CDD" id="cd17442">
    <property type="entry name" value="MFS_SVOPL"/>
    <property type="match status" value="1"/>
</dbReference>
<evidence type="ECO:0000256" key="23">
    <source>
        <dbReference type="ARBA" id="ARBA00023242"/>
    </source>
</evidence>
<dbReference type="SUPFAM" id="SSF51905">
    <property type="entry name" value="FAD/NAD(P)-binding domain"/>
    <property type="match status" value="1"/>
</dbReference>
<dbReference type="SUPFAM" id="SSF57716">
    <property type="entry name" value="Glucocorticoid receptor-like (DNA-binding domain)"/>
    <property type="match status" value="2"/>
</dbReference>
<proteinExistence type="inferred from homology"/>
<feature type="compositionally biased region" description="Basic and acidic residues" evidence="26">
    <location>
        <begin position="1468"/>
        <end position="1485"/>
    </location>
</feature>
<feature type="compositionally biased region" description="Acidic residues" evidence="26">
    <location>
        <begin position="1445"/>
        <end position="1467"/>
    </location>
</feature>
<dbReference type="Gene3D" id="1.10.418.10">
    <property type="entry name" value="Calponin-like domain"/>
    <property type="match status" value="1"/>
</dbReference>
<protein>
    <recommendedName>
        <fullName evidence="6">F-actin monooxygenase</fullName>
        <ecNumber evidence="6">1.14.13.225</ecNumber>
    </recommendedName>
</protein>
<keyword evidence="17" id="KW-0503">Monooxygenase</keyword>
<keyword evidence="18 25" id="KW-0440">LIM domain</keyword>
<comment type="catalytic activity">
    <reaction evidence="24">
        <text>L-methionyl-[F-actin] + NADPH + O2 + H(+) = L-methionyl-(R)-S-oxide-[F-actin] + NADP(+) + H2O</text>
        <dbReference type="Rhea" id="RHEA:51308"/>
        <dbReference type="Rhea" id="RHEA-COMP:12953"/>
        <dbReference type="Rhea" id="RHEA-COMP:12956"/>
        <dbReference type="ChEBI" id="CHEBI:15377"/>
        <dbReference type="ChEBI" id="CHEBI:15378"/>
        <dbReference type="ChEBI" id="CHEBI:15379"/>
        <dbReference type="ChEBI" id="CHEBI:16044"/>
        <dbReference type="ChEBI" id="CHEBI:45764"/>
        <dbReference type="ChEBI" id="CHEBI:57783"/>
        <dbReference type="ChEBI" id="CHEBI:58349"/>
        <dbReference type="EC" id="1.14.13.225"/>
    </reaction>
</comment>
<feature type="region of interest" description="Disordered" evidence="26">
    <location>
        <begin position="1767"/>
        <end position="1786"/>
    </location>
</feature>
<dbReference type="Proteomes" id="UP000727407">
    <property type="component" value="Unassembled WGS sequence"/>
</dbReference>
<feature type="compositionally biased region" description="Basic and acidic residues" evidence="26">
    <location>
        <begin position="1432"/>
        <end position="1444"/>
    </location>
</feature>
<evidence type="ECO:0000256" key="17">
    <source>
        <dbReference type="ARBA" id="ARBA00023033"/>
    </source>
</evidence>
<feature type="transmembrane region" description="Helical" evidence="27">
    <location>
        <begin position="234"/>
        <end position="253"/>
    </location>
</feature>
<keyword evidence="21" id="KW-0009">Actin-binding</keyword>
<evidence type="ECO:0000256" key="14">
    <source>
        <dbReference type="ARBA" id="ARBA00022857"/>
    </source>
</evidence>
<dbReference type="PROSITE" id="PS00478">
    <property type="entry name" value="LIM_DOMAIN_1"/>
    <property type="match status" value="1"/>
</dbReference>
<feature type="compositionally biased region" description="Basic and acidic residues" evidence="26">
    <location>
        <begin position="1410"/>
        <end position="1423"/>
    </location>
</feature>
<dbReference type="InterPro" id="IPR001781">
    <property type="entry name" value="Znf_LIM"/>
</dbReference>
<dbReference type="GO" id="GO:0120501">
    <property type="term" value="F:F-actin monooxygenase activity"/>
    <property type="evidence" value="ECO:0007669"/>
    <property type="project" value="UniProtKB-EC"/>
</dbReference>
<keyword evidence="12" id="KW-0274">FAD</keyword>
<dbReference type="GO" id="GO:0006887">
    <property type="term" value="P:exocytosis"/>
    <property type="evidence" value="ECO:0007669"/>
    <property type="project" value="UniProtKB-KW"/>
</dbReference>
<keyword evidence="20 27" id="KW-0472">Membrane</keyword>
<dbReference type="GO" id="GO:0016020">
    <property type="term" value="C:membrane"/>
    <property type="evidence" value="ECO:0007669"/>
    <property type="project" value="UniProtKB-SubCell"/>
</dbReference>
<dbReference type="OrthoDB" id="20799at2759"/>
<feature type="transmembrane region" description="Helical" evidence="27">
    <location>
        <begin position="307"/>
        <end position="327"/>
    </location>
</feature>
<dbReference type="PROSITE" id="PS50850">
    <property type="entry name" value="MFS"/>
    <property type="match status" value="1"/>
</dbReference>
<dbReference type="SMART" id="SM01203">
    <property type="entry name" value="DUF3585"/>
    <property type="match status" value="1"/>
</dbReference>
<dbReference type="SMART" id="SM00132">
    <property type="entry name" value="LIM"/>
    <property type="match status" value="1"/>
</dbReference>
<evidence type="ECO:0000256" key="21">
    <source>
        <dbReference type="ARBA" id="ARBA00023203"/>
    </source>
</evidence>
<evidence type="ECO:0000256" key="16">
    <source>
        <dbReference type="ARBA" id="ARBA00023002"/>
    </source>
</evidence>
<evidence type="ECO:0000256" key="26">
    <source>
        <dbReference type="SAM" id="MobiDB-lite"/>
    </source>
</evidence>
<feature type="compositionally biased region" description="Basic and acidic residues" evidence="26">
    <location>
        <begin position="31"/>
        <end position="45"/>
    </location>
</feature>
<dbReference type="InterPro" id="IPR036259">
    <property type="entry name" value="MFS_trans_sf"/>
</dbReference>
<dbReference type="EMBL" id="QNUK01000245">
    <property type="protein sequence ID" value="KAF5897190.1"/>
    <property type="molecule type" value="Genomic_DNA"/>
</dbReference>
<evidence type="ECO:0000256" key="12">
    <source>
        <dbReference type="ARBA" id="ARBA00022827"/>
    </source>
</evidence>
<feature type="domain" description="Calponin-homology (CH)" evidence="28">
    <location>
        <begin position="943"/>
        <end position="1049"/>
    </location>
</feature>
<evidence type="ECO:0000259" key="31">
    <source>
        <dbReference type="PROSITE" id="PS51848"/>
    </source>
</evidence>
<evidence type="ECO:0000256" key="3">
    <source>
        <dbReference type="ARBA" id="ARBA00004141"/>
    </source>
</evidence>
<dbReference type="GO" id="GO:0005856">
    <property type="term" value="C:cytoskeleton"/>
    <property type="evidence" value="ECO:0007669"/>
    <property type="project" value="UniProtKB-SubCell"/>
</dbReference>
<keyword evidence="15 27" id="KW-1133">Transmembrane helix</keyword>
<dbReference type="GO" id="GO:0005634">
    <property type="term" value="C:nucleus"/>
    <property type="evidence" value="ECO:0007669"/>
    <property type="project" value="UniProtKB-SubCell"/>
</dbReference>
<keyword evidence="8" id="KW-0963">Cytoplasm</keyword>
<dbReference type="PROSITE" id="PS50023">
    <property type="entry name" value="LIM_DOMAIN_2"/>
    <property type="match status" value="1"/>
</dbReference>
<dbReference type="InterPro" id="IPR005828">
    <property type="entry name" value="MFS_sugar_transport-like"/>
</dbReference>
<dbReference type="CDD" id="cd22198">
    <property type="entry name" value="CH_MICAL_EHBP-like"/>
    <property type="match status" value="1"/>
</dbReference>
<dbReference type="SUPFAM" id="SSF103473">
    <property type="entry name" value="MFS general substrate transporter"/>
    <property type="match status" value="1"/>
</dbReference>
<evidence type="ECO:0000256" key="22">
    <source>
        <dbReference type="ARBA" id="ARBA00023212"/>
    </source>
</evidence>
<keyword evidence="7" id="KW-0268">Exocytosis</keyword>
<feature type="transmembrane region" description="Helical" evidence="27">
    <location>
        <begin position="375"/>
        <end position="395"/>
    </location>
</feature>
<feature type="region of interest" description="Disordered" evidence="26">
    <location>
        <begin position="1080"/>
        <end position="1147"/>
    </location>
</feature>
<feature type="domain" description="BMERB" evidence="31">
    <location>
        <begin position="1952"/>
        <end position="2069"/>
    </location>
</feature>
<evidence type="ECO:0000256" key="11">
    <source>
        <dbReference type="ARBA" id="ARBA00022723"/>
    </source>
</evidence>
<keyword evidence="23" id="KW-0539">Nucleus</keyword>
<evidence type="ECO:0000256" key="18">
    <source>
        <dbReference type="ARBA" id="ARBA00023038"/>
    </source>
</evidence>
<comment type="cofactor">
    <cofactor evidence="1">
        <name>FAD</name>
        <dbReference type="ChEBI" id="CHEBI:57692"/>
    </cofactor>
</comment>
<dbReference type="InterPro" id="IPR022735">
    <property type="entry name" value="bMERB_dom"/>
</dbReference>
<dbReference type="FunFam" id="3.50.50.60:FF:000004">
    <property type="entry name" value="protein-methionine sulfoxide oxidase MICAL2 isoform X1"/>
    <property type="match status" value="1"/>
</dbReference>
<keyword evidence="13 25" id="KW-0862">Zinc</keyword>
<feature type="transmembrane region" description="Helical" evidence="27">
    <location>
        <begin position="407"/>
        <end position="432"/>
    </location>
</feature>
<feature type="region of interest" description="Disordered" evidence="26">
    <location>
        <begin position="1365"/>
        <end position="1492"/>
    </location>
</feature>
<dbReference type="Pfam" id="PF25413">
    <property type="entry name" value="Rossman_Mical"/>
    <property type="match status" value="1"/>
</dbReference>
<evidence type="ECO:0000256" key="10">
    <source>
        <dbReference type="ARBA" id="ARBA00022692"/>
    </source>
</evidence>
<evidence type="ECO:0000259" key="29">
    <source>
        <dbReference type="PROSITE" id="PS50023"/>
    </source>
</evidence>
<dbReference type="Gene3D" id="1.20.1250.20">
    <property type="entry name" value="MFS general substrate transporter like domains"/>
    <property type="match status" value="1"/>
</dbReference>
<feature type="transmembrane region" description="Helical" evidence="27">
    <location>
        <begin position="115"/>
        <end position="138"/>
    </location>
</feature>
<dbReference type="PANTHER" id="PTHR23167">
    <property type="entry name" value="CALPONIN HOMOLOGY DOMAIN-CONTAINING PROTEIN DDB_G0272472-RELATED"/>
    <property type="match status" value="1"/>
</dbReference>
<feature type="region of interest" description="Disordered" evidence="26">
    <location>
        <begin position="1290"/>
        <end position="1338"/>
    </location>
</feature>
<feature type="compositionally biased region" description="Pro residues" evidence="26">
    <location>
        <begin position="1308"/>
        <end position="1318"/>
    </location>
</feature>
<feature type="compositionally biased region" description="Polar residues" evidence="26">
    <location>
        <begin position="1"/>
        <end position="15"/>
    </location>
</feature>
<keyword evidence="16" id="KW-0560">Oxidoreductase</keyword>
<feature type="compositionally biased region" description="Acidic residues" evidence="26">
    <location>
        <begin position="18"/>
        <end position="30"/>
    </location>
</feature>
<keyword evidence="22" id="KW-0206">Cytoskeleton</keyword>
<dbReference type="GO" id="GO:0022857">
    <property type="term" value="F:transmembrane transporter activity"/>
    <property type="evidence" value="ECO:0007669"/>
    <property type="project" value="InterPro"/>
</dbReference>
<dbReference type="GO" id="GO:0071949">
    <property type="term" value="F:FAD binding"/>
    <property type="evidence" value="ECO:0007669"/>
    <property type="project" value="InterPro"/>
</dbReference>
<feature type="region of interest" description="Disordered" evidence="26">
    <location>
        <begin position="1819"/>
        <end position="1849"/>
    </location>
</feature>
<evidence type="ECO:0000259" key="28">
    <source>
        <dbReference type="PROSITE" id="PS50021"/>
    </source>
</evidence>
<accession>A0A8J4TKP6</accession>
<reference evidence="32" key="1">
    <citation type="submission" date="2020-07" db="EMBL/GenBank/DDBJ databases">
        <title>Clarias magur genome sequencing, assembly and annotation.</title>
        <authorList>
            <person name="Kushwaha B."/>
            <person name="Kumar R."/>
            <person name="Das P."/>
            <person name="Joshi C.G."/>
            <person name="Kumar D."/>
            <person name="Nagpure N.S."/>
            <person name="Pandey M."/>
            <person name="Agarwal S."/>
            <person name="Srivastava S."/>
            <person name="Singh M."/>
            <person name="Sahoo L."/>
            <person name="Jayasankar P."/>
            <person name="Meher P.K."/>
            <person name="Koringa P.G."/>
            <person name="Iquebal M.A."/>
            <person name="Das S.P."/>
            <person name="Bit A."/>
            <person name="Patnaik S."/>
            <person name="Patel N."/>
            <person name="Shah T.M."/>
            <person name="Hinsu A."/>
            <person name="Jena J.K."/>
        </authorList>
    </citation>
    <scope>NUCLEOTIDE SEQUENCE</scope>
    <source>
        <strain evidence="32">CIFAMagur01</strain>
        <tissue evidence="32">Testis</tissue>
    </source>
</reference>
<sequence length="2069" mass="230883">MSASPMKTQLVSAIQLQEMEEEEEEGEEGEEAAREAEREKQVREAAAKAAAKPVEEVKDQKYYTVEEAVESIGFGRFHIMLFVIMGSANIVEAMEIMLLAVVSPEIRCEWRLQDWQVALVSTMVFLGFMVCGVLCGYLADKYGRWKVVFGGFMWAAYFSMLTSFAPSYGWFIFLRSMVGCGVAATSQGFVLKTEFIPAKYRGSLLPLASIFWMLGSLLIIILGMTVVPTLGWRWMIRFSVIPGVLLIILFQFIPESARFQVSAGNIDGAMATLKWIAKMNGASLPEGELREPILTKRGNAATLVSRAFLRTSLLLWYSWFVASFSYYGSVLSSSELLEKNLLCVTDADAEHDIKHNQEEALCYCIPFNMADYQTLLISCLGEVALIPVNIGLLHIVGRKCSMIILQLLSAVFFMLINVCTTMFGFTVLLFLLRSLVSMNFNVVYIYTAEVYPTAVRSIGMGFCTSFSRIGGMIAPFIAQVLMSRSVLLALSPFALVCSLCAVGTALLPIETRGRALLCLIIGAGPCGLRAAIELSFLGARVVLVEKRDTFSRNNVLHLWPFTIQDLRGLGAKKFYGKFCAGAIDHISIRQLQLILLKVALLLGVEVHVNVEFRSLREPPENQENQSIGWSAEVHPPAHPVNELQFDVVVGADGRRNTLPGFRRKEFRGKLAIAITANFINSNTTAEAKVEEISGVAFIFNQRFFQELRNATGIDLENIVYYKDDTHYFVMTAKKQSLLEKGVILHDYTDTEVLLSRDNVDQNALLKYAREAADFSTDHQLPTLDFAMNHYGQPDVAMFDFTCMYATENAALVRQRRGHRLMVALVGDSLLEPFWPMGTGIARGFLAAMDTAWMVRSWGLRLDPLDVLAERESVYRLLPQTTPENVSKNYSQYSLDPSTRYPNLNTQVINASQVCHLMDTDEGPLLGVVVGPSPTSRLTHQDSTARSSKLLTWCQEQTQGYRSVSVTDLTTSWRSGLALCALLHRYRPDLIDFESLDESQAELNNQLALDLAERELGIFPMMTGLEMSVLEESDSLCMVMYLSQLHDLLKDAVPPGESLSAEERAALVTNTKSPLSLLNRLGQSLSRKRNPKEKKEQAAEGAGKRRRTSQAGQSEDEEVSPDQHEDHVPEASNGLESSAATVAGGNQSRVKSMASRLLAKFEENTSPPSATAIRRQKYIKMYTGGVSSLAEQIANQLQSHQHEPKPLLDKKELASQRREFPANVGGSDVCYFCSRRVYVMERLSAEGKFFHRSCFQCSHCSSTLRLSNYAYDDHQGKFYCKQHYGHRLVGAAQRKRPAPITAPPQSTQAPPPPPPPPPSSGSVDMVPPPDSVSSSTPPDALSRLVQQLCGTPERIALENYRPGLQEEDSSLQEVAEETLAQHNLSQSLKEKESEEQSSSSESELEEEEEEPWRRGTETQDRVDAETELNAGTDQRKEEGKGKNETEGGEQEVVSEEEEDEGESSDDSNEEHSIDQEVKPLSDRKSESNVSEPLDLVSSLASKNPYTLVDPTHTYTPTSSPPVTPQDPVTKRSGVIEKFWVKSAEIRKSLGHSVTCDLNTQSLSTEDTFYTSTHTLQTSDSNLPLDTPYKSDLINQTSGTLTQSAGTHNTQTPSMTDLQSAYAHSQDGILSYSSSHPPEARIENVSVKEGYKPEEVVDHSSLVHRLDIILQGQVAEEGRGLTNISSSNTGAVQRVSAPDLRFWPLPRSPIVARQNLDLNRSDPTLNKEILLISHTVPFRPYLAEHDKLKSSLNRAQSLPPTEVKVVHAGGADDLTMSSAPTRTSIRDKSALEGRRALSEVPLQAGRAEPWQRRSEIEPLEEEKVKKRSSMFSPRKNRKSANLSGETQQELGKHKSLWRTVFSGYKKEKKRKEGEGYSRTLPSATSMESKKRIPGFRRTSDLSSMKDLSFSEETDLCCSVVLDRSPLRAQKAGTEEELDAKLTRKIQRAARRQAKQEELKRLHRAQIIQRQLEQVEMKQRQLEEKGIAVEKALRGEADYWGDSSASELLDIHLGGMGKKEDPSLMHQWFKLVQEKNALVRYESELMIFARELELEDRQSHLQQKLRERMAVD</sequence>
<evidence type="ECO:0000259" key="30">
    <source>
        <dbReference type="PROSITE" id="PS50850"/>
    </source>
</evidence>
<evidence type="ECO:0000313" key="33">
    <source>
        <dbReference type="Proteomes" id="UP000727407"/>
    </source>
</evidence>
<feature type="compositionally biased region" description="Polar residues" evidence="26">
    <location>
        <begin position="1837"/>
        <end position="1847"/>
    </location>
</feature>
<feature type="transmembrane region" description="Helical" evidence="27">
    <location>
        <begin position="485"/>
        <end position="509"/>
    </location>
</feature>
<feature type="transmembrane region" description="Helical" evidence="27">
    <location>
        <begin position="203"/>
        <end position="228"/>
    </location>
</feature>
<feature type="transmembrane region" description="Helical" evidence="27">
    <location>
        <begin position="79"/>
        <end position="103"/>
    </location>
</feature>
<evidence type="ECO:0000256" key="27">
    <source>
        <dbReference type="SAM" id="Phobius"/>
    </source>
</evidence>